<feature type="domain" description="PDZ" evidence="5">
    <location>
        <begin position="1"/>
        <end position="49"/>
    </location>
</feature>
<dbReference type="PANTHER" id="PTHR46227">
    <property type="entry name" value="GLUTAMATE RECEPTOR-INTERACTING PROTEIN GRIP"/>
    <property type="match status" value="1"/>
</dbReference>
<dbReference type="GO" id="GO:0005737">
    <property type="term" value="C:cytoplasm"/>
    <property type="evidence" value="ECO:0007669"/>
    <property type="project" value="UniProtKB-SubCell"/>
</dbReference>
<gene>
    <name evidence="6" type="ORF">LOD99_10153</name>
</gene>
<evidence type="ECO:0000256" key="3">
    <source>
        <dbReference type="ARBA" id="ARBA00022737"/>
    </source>
</evidence>
<dbReference type="SUPFAM" id="SSF50156">
    <property type="entry name" value="PDZ domain-like"/>
    <property type="match status" value="3"/>
</dbReference>
<feature type="domain" description="PDZ" evidence="5">
    <location>
        <begin position="487"/>
        <end position="568"/>
    </location>
</feature>
<evidence type="ECO:0000259" key="5">
    <source>
        <dbReference type="PROSITE" id="PS50106"/>
    </source>
</evidence>
<keyword evidence="6" id="KW-0675">Receptor</keyword>
<dbReference type="Gene3D" id="2.30.42.10">
    <property type="match status" value="3"/>
</dbReference>
<sequence>MTGKSGGLQIGDVLLAINGQSLTNCTLNDAVQLLQETEDVVTLKISKEAQLLGPKLCEFNSITYTVELPKDKGNLGISIRGTSTAGSSVIVSHLMDGGVASRTEAIHVGDEILSVNGVSVKDKSLLDCARMLEEAEIVVALQIRKPDPLVKDSMLAQQYNTDYHVQCAVASPIPDPRDRIKHDIQSVAPTHQTNHGPPPIRAKPQLNSVTSYPIDSYRLAQETALRGRGRIHPTQHPLEPSSLNSHLPHTDYSNRKSTDLHSTSLTNITHLDRGSSMDSEGSSMYNSSPSPPQKKVSHQPREPSNLTKFVGGTHVPVRLHRSVETLPNSIEMVTFDPKKINKSRTMERGRTGIRDCHFTPVHEMDELGVYSIPLDQEPNEALTDQQIPDQSSAPALPRRNQALPSEQTQILSSRSVSGATWLDVPIKEAPPLPRIVATAQPSSNYVTLNTENGHTDTNNSQIQIQQRFRQPSFDSDIKKHSNQEVMKVQLYKQEKQSFGFSISDGNGNMGVFVKNVDAGSAADRGDLKPLDKLLAINGITIKELDCNRTLKLLKSSKDNLELVVSRLHLSAQNQTL</sequence>
<evidence type="ECO:0000313" key="7">
    <source>
        <dbReference type="Proteomes" id="UP001165289"/>
    </source>
</evidence>
<feature type="region of interest" description="Disordered" evidence="4">
    <location>
        <begin position="231"/>
        <end position="312"/>
    </location>
</feature>
<proteinExistence type="predicted"/>
<feature type="compositionally biased region" description="Polar residues" evidence="4">
    <location>
        <begin position="260"/>
        <end position="269"/>
    </location>
</feature>
<feature type="compositionally biased region" description="Polar residues" evidence="4">
    <location>
        <begin position="402"/>
        <end position="411"/>
    </location>
</feature>
<comment type="caution">
    <text evidence="6">The sequence shown here is derived from an EMBL/GenBank/DDBJ whole genome shotgun (WGS) entry which is preliminary data.</text>
</comment>
<dbReference type="SMART" id="SM00228">
    <property type="entry name" value="PDZ"/>
    <property type="match status" value="3"/>
</dbReference>
<evidence type="ECO:0000256" key="4">
    <source>
        <dbReference type="SAM" id="MobiDB-lite"/>
    </source>
</evidence>
<feature type="domain" description="PDZ" evidence="5">
    <location>
        <begin position="65"/>
        <end position="147"/>
    </location>
</feature>
<feature type="compositionally biased region" description="Polar residues" evidence="4">
    <location>
        <begin position="276"/>
        <end position="288"/>
    </location>
</feature>
<evidence type="ECO:0000313" key="6">
    <source>
        <dbReference type="EMBL" id="KAI6661174.1"/>
    </source>
</evidence>
<feature type="region of interest" description="Disordered" evidence="4">
    <location>
        <begin position="382"/>
        <end position="411"/>
    </location>
</feature>
<evidence type="ECO:0000256" key="1">
    <source>
        <dbReference type="ARBA" id="ARBA00004496"/>
    </source>
</evidence>
<comment type="subcellular location">
    <subcellularLocation>
        <location evidence="1">Cytoplasm</location>
    </subcellularLocation>
</comment>
<keyword evidence="3" id="KW-0677">Repeat</keyword>
<feature type="compositionally biased region" description="Polar residues" evidence="4">
    <location>
        <begin position="382"/>
        <end position="393"/>
    </location>
</feature>
<dbReference type="InterPro" id="IPR043545">
    <property type="entry name" value="GRIP1/2"/>
</dbReference>
<evidence type="ECO:0000256" key="2">
    <source>
        <dbReference type="ARBA" id="ARBA00022490"/>
    </source>
</evidence>
<accession>A0AAV7KMC9</accession>
<dbReference type="EMBL" id="JAKMXF010000020">
    <property type="protein sequence ID" value="KAI6661174.1"/>
    <property type="molecule type" value="Genomic_DNA"/>
</dbReference>
<dbReference type="Pfam" id="PF00595">
    <property type="entry name" value="PDZ"/>
    <property type="match status" value="3"/>
</dbReference>
<name>A0AAV7KMC9_9METZ</name>
<dbReference type="GO" id="GO:0098887">
    <property type="term" value="P:neurotransmitter receptor transport, endosome to postsynaptic membrane"/>
    <property type="evidence" value="ECO:0007669"/>
    <property type="project" value="TreeGrafter"/>
</dbReference>
<dbReference type="Proteomes" id="UP001165289">
    <property type="component" value="Unassembled WGS sequence"/>
</dbReference>
<feature type="compositionally biased region" description="Basic and acidic residues" evidence="4">
    <location>
        <begin position="248"/>
        <end position="259"/>
    </location>
</feature>
<dbReference type="PANTHER" id="PTHR46227:SF2">
    <property type="entry name" value="FI03335P"/>
    <property type="match status" value="1"/>
</dbReference>
<dbReference type="InterPro" id="IPR001478">
    <property type="entry name" value="PDZ"/>
</dbReference>
<protein>
    <submittedName>
        <fullName evidence="6">Glutamate receptor-interacting protein 1</fullName>
    </submittedName>
</protein>
<keyword evidence="2" id="KW-0963">Cytoplasm</keyword>
<dbReference type="PROSITE" id="PS50106">
    <property type="entry name" value="PDZ"/>
    <property type="match status" value="3"/>
</dbReference>
<dbReference type="InterPro" id="IPR036034">
    <property type="entry name" value="PDZ_sf"/>
</dbReference>
<reference evidence="6 7" key="1">
    <citation type="journal article" date="2023" name="BMC Biol.">
        <title>The compact genome of the sponge Oopsacas minuta (Hexactinellida) is lacking key metazoan core genes.</title>
        <authorList>
            <person name="Santini S."/>
            <person name="Schenkelaars Q."/>
            <person name="Jourda C."/>
            <person name="Duchesne M."/>
            <person name="Belahbib H."/>
            <person name="Rocher C."/>
            <person name="Selva M."/>
            <person name="Riesgo A."/>
            <person name="Vervoort M."/>
            <person name="Leys S.P."/>
            <person name="Kodjabachian L."/>
            <person name="Le Bivic A."/>
            <person name="Borchiellini C."/>
            <person name="Claverie J.M."/>
            <person name="Renard E."/>
        </authorList>
    </citation>
    <scope>NUCLEOTIDE SEQUENCE [LARGE SCALE GENOMIC DNA]</scope>
    <source>
        <strain evidence="6">SPO-2</strain>
    </source>
</reference>
<organism evidence="6 7">
    <name type="scientific">Oopsacas minuta</name>
    <dbReference type="NCBI Taxonomy" id="111878"/>
    <lineage>
        <taxon>Eukaryota</taxon>
        <taxon>Metazoa</taxon>
        <taxon>Porifera</taxon>
        <taxon>Hexactinellida</taxon>
        <taxon>Hexasterophora</taxon>
        <taxon>Lyssacinosida</taxon>
        <taxon>Leucopsacidae</taxon>
        <taxon>Oopsacas</taxon>
    </lineage>
</organism>
<dbReference type="AlphaFoldDB" id="A0AAV7KMC9"/>
<keyword evidence="7" id="KW-1185">Reference proteome</keyword>